<evidence type="ECO:0000313" key="7">
    <source>
        <dbReference type="EMBL" id="EDS99998.1"/>
    </source>
</evidence>
<dbReference type="GO" id="GO:0008483">
    <property type="term" value="F:transaminase activity"/>
    <property type="evidence" value="ECO:0007669"/>
    <property type="project" value="UniProtKB-KW"/>
</dbReference>
<comment type="similarity">
    <text evidence="1">In the C-terminal section; belongs to the class-I pyridoxal-phosphate-dependent aminotransferase family.</text>
</comment>
<dbReference type="CDD" id="cd00609">
    <property type="entry name" value="AAT_like"/>
    <property type="match status" value="1"/>
</dbReference>
<evidence type="ECO:0000313" key="8">
    <source>
        <dbReference type="Proteomes" id="UP000005463"/>
    </source>
</evidence>
<dbReference type="PATRIC" id="fig|396596.7.peg.656"/>
<reference evidence="7 8" key="1">
    <citation type="submission" date="2008-03" db="EMBL/GenBank/DDBJ databases">
        <title>Sequencing of the draft genome and assembly of Burkholderia ambifaria IOP40-10.</title>
        <authorList>
            <consortium name="US DOE Joint Genome Institute (JGI-PGF)"/>
            <person name="Copeland A."/>
            <person name="Lucas S."/>
            <person name="Lapidus A."/>
            <person name="Glavina del Rio T."/>
            <person name="Dalin E."/>
            <person name="Tice H."/>
            <person name="Bruce D."/>
            <person name="Goodwin L."/>
            <person name="Pitluck S."/>
            <person name="Larimer F."/>
            <person name="Land M.L."/>
            <person name="Hauser L."/>
            <person name="Tiedje J."/>
            <person name="Richardson P."/>
        </authorList>
    </citation>
    <scope>NUCLEOTIDE SEQUENCE [LARGE SCALE GENOMIC DNA]</scope>
    <source>
        <strain evidence="7 8">IOP40-10</strain>
    </source>
</reference>
<dbReference type="GO" id="GO:0030170">
    <property type="term" value="F:pyridoxal phosphate binding"/>
    <property type="evidence" value="ECO:0007669"/>
    <property type="project" value="InterPro"/>
</dbReference>
<dbReference type="InterPro" id="IPR004839">
    <property type="entry name" value="Aminotransferase_I/II_large"/>
</dbReference>
<keyword evidence="7" id="KW-0808">Transferase</keyword>
<dbReference type="CDD" id="cd07377">
    <property type="entry name" value="WHTH_GntR"/>
    <property type="match status" value="1"/>
</dbReference>
<dbReference type="Pfam" id="PF00155">
    <property type="entry name" value="Aminotran_1_2"/>
    <property type="match status" value="1"/>
</dbReference>
<dbReference type="SUPFAM" id="SSF53383">
    <property type="entry name" value="PLP-dependent transferases"/>
    <property type="match status" value="1"/>
</dbReference>
<dbReference type="PANTHER" id="PTHR46577">
    <property type="entry name" value="HTH-TYPE TRANSCRIPTIONAL REGULATORY PROTEIN GABR"/>
    <property type="match status" value="1"/>
</dbReference>
<dbReference type="InterPro" id="IPR051446">
    <property type="entry name" value="HTH_trans_reg/aminotransferase"/>
</dbReference>
<evidence type="ECO:0000256" key="4">
    <source>
        <dbReference type="ARBA" id="ARBA00023125"/>
    </source>
</evidence>
<accession>B1FR26</accession>
<evidence type="ECO:0000256" key="3">
    <source>
        <dbReference type="ARBA" id="ARBA00023015"/>
    </source>
</evidence>
<protein>
    <submittedName>
        <fullName evidence="7">Transcriptional regulator, GntR family with aminotransferase domain</fullName>
    </submittedName>
</protein>
<dbReference type="GO" id="GO:0003677">
    <property type="term" value="F:DNA binding"/>
    <property type="evidence" value="ECO:0007669"/>
    <property type="project" value="UniProtKB-KW"/>
</dbReference>
<dbReference type="EMBL" id="ABLC01000369">
    <property type="protein sequence ID" value="EDS99998.1"/>
    <property type="molecule type" value="Genomic_DNA"/>
</dbReference>
<comment type="caution">
    <text evidence="7">The sequence shown here is derived from an EMBL/GenBank/DDBJ whole genome shotgun (WGS) entry which is preliminary data.</text>
</comment>
<dbReference type="Proteomes" id="UP000005463">
    <property type="component" value="Unassembled WGS sequence"/>
</dbReference>
<evidence type="ECO:0000256" key="5">
    <source>
        <dbReference type="ARBA" id="ARBA00023163"/>
    </source>
</evidence>
<keyword evidence="2" id="KW-0663">Pyridoxal phosphate</keyword>
<dbReference type="Gene3D" id="3.40.640.10">
    <property type="entry name" value="Type I PLP-dependent aspartate aminotransferase-like (Major domain)"/>
    <property type="match status" value="1"/>
</dbReference>
<dbReference type="Gene3D" id="1.10.10.10">
    <property type="entry name" value="Winged helix-like DNA-binding domain superfamily/Winged helix DNA-binding domain"/>
    <property type="match status" value="1"/>
</dbReference>
<dbReference type="InterPro" id="IPR036390">
    <property type="entry name" value="WH_DNA-bd_sf"/>
</dbReference>
<evidence type="ECO:0000256" key="2">
    <source>
        <dbReference type="ARBA" id="ARBA00022898"/>
    </source>
</evidence>
<dbReference type="InterPro" id="IPR015424">
    <property type="entry name" value="PyrdxlP-dep_Trfase"/>
</dbReference>
<keyword evidence="5" id="KW-0804">Transcription</keyword>
<dbReference type="SMART" id="SM00345">
    <property type="entry name" value="HTH_GNTR"/>
    <property type="match status" value="1"/>
</dbReference>
<feature type="domain" description="HTH gntR-type" evidence="6">
    <location>
        <begin position="30"/>
        <end position="98"/>
    </location>
</feature>
<dbReference type="InterPro" id="IPR000524">
    <property type="entry name" value="Tscrpt_reg_HTH_GntR"/>
</dbReference>
<organism evidence="7 8">
    <name type="scientific">Burkholderia ambifaria IOP40-10</name>
    <dbReference type="NCBI Taxonomy" id="396596"/>
    <lineage>
        <taxon>Bacteria</taxon>
        <taxon>Pseudomonadati</taxon>
        <taxon>Pseudomonadota</taxon>
        <taxon>Betaproteobacteria</taxon>
        <taxon>Burkholderiales</taxon>
        <taxon>Burkholderiaceae</taxon>
        <taxon>Burkholderia</taxon>
        <taxon>Burkholderia cepacia complex</taxon>
    </lineage>
</organism>
<dbReference type="PRINTS" id="PR00035">
    <property type="entry name" value="HTHGNTR"/>
</dbReference>
<dbReference type="PROSITE" id="PS50949">
    <property type="entry name" value="HTH_GNTR"/>
    <property type="match status" value="1"/>
</dbReference>
<dbReference type="GO" id="GO:0003700">
    <property type="term" value="F:DNA-binding transcription factor activity"/>
    <property type="evidence" value="ECO:0007669"/>
    <property type="project" value="InterPro"/>
</dbReference>
<keyword evidence="3" id="KW-0805">Transcription regulation</keyword>
<keyword evidence="7" id="KW-0032">Aminotransferase</keyword>
<evidence type="ECO:0000256" key="1">
    <source>
        <dbReference type="ARBA" id="ARBA00005384"/>
    </source>
</evidence>
<dbReference type="Pfam" id="PF00392">
    <property type="entry name" value="GntR"/>
    <property type="match status" value="1"/>
</dbReference>
<sequence>MHFRYADWRHIPAFKVTTAMDIAIRIEGRHDLTGQIFRQLRTAIVDGRLEGGARLPSTRDLAKQLGVSRKTTLDAFERLVAEGYLNTRAGDGTFVAGGLARVPHAAVASTPSLIEDTPRVHAVDARALWDDLPDALAMPTPQASPAFDFRGGVTDKTLFPFDAWRRCLHHALRQQARGPGQYHDPAGDPQLRGAIARYVGFSRAVACGWDDVLVTQGAQQALDLIARVVVRPGDVVAVENPGYPPARAAFASLGATVIGVPVDAHGLVTERLPDDARLVYVTPSHQFPLGMPMTLDRRVALLEWAQRRRAVIIEDDYDGEFRFEGRPVESLKSLDRTGLVAYVGTFSKTIFPELRIGYAIPPRALRGALAKAKQIVDWHTCTLTQAALARFMLEGDFARHLRRVQKHYDVRRKMLLAHLRGNLAPWFDTIVPTAGIHLAALLKPGLDEAALVRAAREHDIGLYGISPFHVGSTARAGLLFGYGGIDAPRIDTALAKLAVLLDSGDFGGSSLVT</sequence>
<gene>
    <name evidence="7" type="ORF">BamIOP4010DRAFT_6487</name>
</gene>
<dbReference type="AlphaFoldDB" id="B1FR26"/>
<dbReference type="InterPro" id="IPR036388">
    <property type="entry name" value="WH-like_DNA-bd_sf"/>
</dbReference>
<dbReference type="PANTHER" id="PTHR46577:SF1">
    <property type="entry name" value="HTH-TYPE TRANSCRIPTIONAL REGULATORY PROTEIN GABR"/>
    <property type="match status" value="1"/>
</dbReference>
<name>B1FR26_9BURK</name>
<keyword evidence="4" id="KW-0238">DNA-binding</keyword>
<evidence type="ECO:0000259" key="6">
    <source>
        <dbReference type="PROSITE" id="PS50949"/>
    </source>
</evidence>
<proteinExistence type="inferred from homology"/>
<dbReference type="InterPro" id="IPR015421">
    <property type="entry name" value="PyrdxlP-dep_Trfase_major"/>
</dbReference>
<dbReference type="SUPFAM" id="SSF46785">
    <property type="entry name" value="Winged helix' DNA-binding domain"/>
    <property type="match status" value="1"/>
</dbReference>